<accession>A0A0E0CBK6</accession>
<feature type="transmembrane region" description="Helical" evidence="2">
    <location>
        <begin position="187"/>
        <end position="210"/>
    </location>
</feature>
<keyword evidence="2" id="KW-0472">Membrane</keyword>
<sequence length="345" mass="36972">MESRLLRSAALLARAARLARAATTSTGRAITAEHLAEVAEVVVSAAADRGVPSDALRQAALALARSSSPEARPRAAAEVVRAAAMVFRAAQEAGSPGVAEVAGELAHAAHDCVHALVESGPAAERPRCLLHPWRRKNRRNKNAAGEADLEAPLLHPHERPSSSSSPIGASRSEIIELSQSERDFINYGMFGAQSPINAVTLAFNISWAFIKESSLFGKCKELLNYGLLGGPALLPYLGSGLRKTVSPCSPSVFHYIFSSWWICIGVGVVCSSSGRVMCRDIWGLILSVYLEVASRLAMLGITLMVILYSYLEPAPTEAIGLYILWGIATILHLALWIVDHMNKEA</sequence>
<feature type="transmembrane region" description="Helical" evidence="2">
    <location>
        <begin position="222"/>
        <end position="240"/>
    </location>
</feature>
<evidence type="ECO:0000313" key="3">
    <source>
        <dbReference type="EnsemblPlants" id="OMERI01G37480.1"/>
    </source>
</evidence>
<evidence type="ECO:0000256" key="2">
    <source>
        <dbReference type="SAM" id="Phobius"/>
    </source>
</evidence>
<feature type="transmembrane region" description="Helical" evidence="2">
    <location>
        <begin position="282"/>
        <end position="307"/>
    </location>
</feature>
<reference evidence="3" key="2">
    <citation type="submission" date="2018-05" db="EMBL/GenBank/DDBJ databases">
        <title>OmerRS3 (Oryza meridionalis Reference Sequence Version 3).</title>
        <authorList>
            <person name="Zhang J."/>
            <person name="Kudrna D."/>
            <person name="Lee S."/>
            <person name="Talag J."/>
            <person name="Welchert J."/>
            <person name="Wing R.A."/>
        </authorList>
    </citation>
    <scope>NUCLEOTIDE SEQUENCE [LARGE SCALE GENOMIC DNA]</scope>
    <source>
        <strain evidence="3">cv. OR44</strain>
    </source>
</reference>
<feature type="region of interest" description="Disordered" evidence="1">
    <location>
        <begin position="139"/>
        <end position="168"/>
    </location>
</feature>
<organism evidence="3">
    <name type="scientific">Oryza meridionalis</name>
    <dbReference type="NCBI Taxonomy" id="40149"/>
    <lineage>
        <taxon>Eukaryota</taxon>
        <taxon>Viridiplantae</taxon>
        <taxon>Streptophyta</taxon>
        <taxon>Embryophyta</taxon>
        <taxon>Tracheophyta</taxon>
        <taxon>Spermatophyta</taxon>
        <taxon>Magnoliopsida</taxon>
        <taxon>Liliopsida</taxon>
        <taxon>Poales</taxon>
        <taxon>Poaceae</taxon>
        <taxon>BOP clade</taxon>
        <taxon>Oryzoideae</taxon>
        <taxon>Oryzeae</taxon>
        <taxon>Oryzinae</taxon>
        <taxon>Oryza</taxon>
    </lineage>
</organism>
<dbReference type="EnsemblPlants" id="OMERI01G37480.1">
    <property type="protein sequence ID" value="OMERI01G37480.1"/>
    <property type="gene ID" value="OMERI01G37480"/>
</dbReference>
<feature type="transmembrane region" description="Helical" evidence="2">
    <location>
        <begin position="252"/>
        <end position="270"/>
    </location>
</feature>
<evidence type="ECO:0000313" key="4">
    <source>
        <dbReference type="Proteomes" id="UP000008021"/>
    </source>
</evidence>
<keyword evidence="2" id="KW-1133">Transmembrane helix</keyword>
<dbReference type="Gramene" id="OMERI01G37480.1">
    <property type="protein sequence ID" value="OMERI01G37480.1"/>
    <property type="gene ID" value="OMERI01G37480"/>
</dbReference>
<name>A0A0E0CBK6_9ORYZ</name>
<reference evidence="3" key="1">
    <citation type="submission" date="2015-04" db="UniProtKB">
        <authorList>
            <consortium name="EnsemblPlants"/>
        </authorList>
    </citation>
    <scope>IDENTIFICATION</scope>
</reference>
<dbReference type="Proteomes" id="UP000008021">
    <property type="component" value="Chromosome 1"/>
</dbReference>
<proteinExistence type="predicted"/>
<keyword evidence="4" id="KW-1185">Reference proteome</keyword>
<protein>
    <submittedName>
        <fullName evidence="3">Uncharacterized protein</fullName>
    </submittedName>
</protein>
<dbReference type="AlphaFoldDB" id="A0A0E0CBK6"/>
<keyword evidence="2" id="KW-0812">Transmembrane</keyword>
<evidence type="ECO:0000256" key="1">
    <source>
        <dbReference type="SAM" id="MobiDB-lite"/>
    </source>
</evidence>
<feature type="transmembrane region" description="Helical" evidence="2">
    <location>
        <begin position="319"/>
        <end position="338"/>
    </location>
</feature>